<evidence type="ECO:0000313" key="1">
    <source>
        <dbReference type="EMBL" id="SOD39750.1"/>
    </source>
</evidence>
<name>A0A286C020_9GAMM</name>
<dbReference type="Pfam" id="PF17001">
    <property type="entry name" value="T3SS_basalb_I"/>
    <property type="match status" value="1"/>
</dbReference>
<sequence length="118" mass="13079">MNISNSTSPLFASHVDLSVTKPDSPTASDANFFSQSLDQDTQNVQNDGLLHQASGMFNQINKEKNHIDTSLRRAEKTTDPIAMNKAESQLSNYYLENMMNTKIVSKAVQSLDKITSLN</sequence>
<reference evidence="2" key="1">
    <citation type="submission" date="2017-09" db="EMBL/GenBank/DDBJ databases">
        <authorList>
            <person name="Varghese N."/>
            <person name="Submissions S."/>
        </authorList>
    </citation>
    <scope>NUCLEOTIDE SEQUENCE [LARGE SCALE GENOMIC DNA]</scope>
    <source>
        <strain evidence="2">JKS000234</strain>
    </source>
</reference>
<accession>A0A286C020</accession>
<dbReference type="InterPro" id="IPR012670">
    <property type="entry name" value="T3SS_YscI/HrpB"/>
</dbReference>
<dbReference type="Proteomes" id="UP000219271">
    <property type="component" value="Unassembled WGS sequence"/>
</dbReference>
<dbReference type="RefSeq" id="WP_097097517.1">
    <property type="nucleotide sequence ID" value="NZ_OCMY01000001.1"/>
</dbReference>
<dbReference type="AlphaFoldDB" id="A0A286C020"/>
<proteinExistence type="predicted"/>
<organism evidence="1 2">
    <name type="scientific">Candidatus Pantoea floridensis</name>
    <dbReference type="NCBI Taxonomy" id="1938870"/>
    <lineage>
        <taxon>Bacteria</taxon>
        <taxon>Pseudomonadati</taxon>
        <taxon>Pseudomonadota</taxon>
        <taxon>Gammaproteobacteria</taxon>
        <taxon>Enterobacterales</taxon>
        <taxon>Erwiniaceae</taxon>
        <taxon>Pantoea</taxon>
    </lineage>
</organism>
<dbReference type="GO" id="GO:0030254">
    <property type="term" value="P:protein secretion by the type III secretion system"/>
    <property type="evidence" value="ECO:0007669"/>
    <property type="project" value="InterPro"/>
</dbReference>
<dbReference type="EMBL" id="OCMY01000001">
    <property type="protein sequence ID" value="SOD39750.1"/>
    <property type="molecule type" value="Genomic_DNA"/>
</dbReference>
<dbReference type="OrthoDB" id="7063739at2"/>
<evidence type="ECO:0000313" key="2">
    <source>
        <dbReference type="Proteomes" id="UP000219271"/>
    </source>
</evidence>
<keyword evidence="2" id="KW-1185">Reference proteome</keyword>
<protein>
    <submittedName>
        <fullName evidence="1">Type III secretion system major needle protein, YscF/MxiH/PrgI family</fullName>
    </submittedName>
</protein>
<gene>
    <name evidence="1" type="ORF">SAMN06273570_4204</name>
</gene>